<feature type="compositionally biased region" description="Basic and acidic residues" evidence="1">
    <location>
        <begin position="104"/>
        <end position="117"/>
    </location>
</feature>
<feature type="region of interest" description="Disordered" evidence="1">
    <location>
        <begin position="338"/>
        <end position="420"/>
    </location>
</feature>
<dbReference type="InterPro" id="IPR029071">
    <property type="entry name" value="Ubiquitin-like_domsf"/>
</dbReference>
<evidence type="ECO:0000313" key="3">
    <source>
        <dbReference type="Proteomes" id="UP000799118"/>
    </source>
</evidence>
<feature type="compositionally biased region" description="Low complexity" evidence="1">
    <location>
        <begin position="348"/>
        <end position="367"/>
    </location>
</feature>
<dbReference type="Proteomes" id="UP000799118">
    <property type="component" value="Unassembled WGS sequence"/>
</dbReference>
<evidence type="ECO:0000256" key="1">
    <source>
        <dbReference type="SAM" id="MobiDB-lite"/>
    </source>
</evidence>
<reference evidence="2" key="1">
    <citation type="journal article" date="2019" name="Environ. Microbiol.">
        <title>Fungal ecological strategies reflected in gene transcription - a case study of two litter decomposers.</title>
        <authorList>
            <person name="Barbi F."/>
            <person name="Kohler A."/>
            <person name="Barry K."/>
            <person name="Baskaran P."/>
            <person name="Daum C."/>
            <person name="Fauchery L."/>
            <person name="Ihrmark K."/>
            <person name="Kuo A."/>
            <person name="LaButti K."/>
            <person name="Lipzen A."/>
            <person name="Morin E."/>
            <person name="Grigoriev I.V."/>
            <person name="Henrissat B."/>
            <person name="Lindahl B."/>
            <person name="Martin F."/>
        </authorList>
    </citation>
    <scope>NUCLEOTIDE SEQUENCE</scope>
    <source>
        <strain evidence="2">JB14</strain>
    </source>
</reference>
<name>A0A6A4H017_9AGAR</name>
<evidence type="ECO:0008006" key="4">
    <source>
        <dbReference type="Google" id="ProtNLM"/>
    </source>
</evidence>
<feature type="compositionally biased region" description="Basic residues" evidence="1">
    <location>
        <begin position="1"/>
        <end position="12"/>
    </location>
</feature>
<dbReference type="CDD" id="cd01763">
    <property type="entry name" value="Ubl_SUMO_like"/>
    <property type="match status" value="1"/>
</dbReference>
<gene>
    <name evidence="2" type="ORF">BT96DRAFT_1024031</name>
</gene>
<keyword evidence="3" id="KW-1185">Reference proteome</keyword>
<feature type="compositionally biased region" description="Low complexity" evidence="1">
    <location>
        <begin position="13"/>
        <end position="37"/>
    </location>
</feature>
<feature type="region of interest" description="Disordered" evidence="1">
    <location>
        <begin position="492"/>
        <end position="514"/>
    </location>
</feature>
<sequence length="522" mass="57483">MNRPKPKPRPKPKTAASSSSANPPVAGPSTDASSSSSRHNITYDSVKDDDEMFMRNQKDSWAKLRKITKENEQKEKQNKKKSTVVVDSESDSESTRDGKRRKGKDGSLPRWQTDKKFARMLSQDISEEESDSDDSITIQDVGNIQDSKLKRKRTDPSTKRGRSKSITPPPAIPQHQLETAKEIIRKTLGGDRNSVIELEDDYEEDLDTTFVYDPQLAKIAQNVKSQTNVAGGHTSSSVEPGGDAVNVTVRWESHALNAPAMAKKASVWAFKLDRTDNFSDLFESVAEEANIRSDDLVMTYRGKRFFSSVTPQTLNIWSDAEFAACDLSTYEYKRKLAAQAHAQPEPSKPSTSTKPSQSQSKTPKSKPNPNADIVDLGSDSDSPEEQGEEPSTYDNDPIPSQSQSQTETPAPGGGAADDAESNLPKFKLVLRSGLISGDITLNVRSTTKCGAIVKAFLKKAGLEEKYPALMEEKKSWRKSLASSWSGNKKIPQLSIDGDKVSNEDEIGDYDLEDGDMVDVVEL</sequence>
<dbReference type="SUPFAM" id="SSF54236">
    <property type="entry name" value="Ubiquitin-like"/>
    <property type="match status" value="1"/>
</dbReference>
<dbReference type="Gene3D" id="3.10.20.90">
    <property type="entry name" value="Phosphatidylinositol 3-kinase Catalytic Subunit, Chain A, domain 1"/>
    <property type="match status" value="2"/>
</dbReference>
<feature type="compositionally biased region" description="Acidic residues" evidence="1">
    <location>
        <begin position="503"/>
        <end position="514"/>
    </location>
</feature>
<feature type="compositionally biased region" description="Polar residues" evidence="1">
    <location>
        <begin position="392"/>
        <end position="408"/>
    </location>
</feature>
<feature type="region of interest" description="Disordered" evidence="1">
    <location>
        <begin position="1"/>
        <end position="178"/>
    </location>
</feature>
<dbReference type="AlphaFoldDB" id="A0A6A4H017"/>
<proteinExistence type="predicted"/>
<protein>
    <recommendedName>
        <fullName evidence="4">Rad60/SUMO-like domain-containing protein</fullName>
    </recommendedName>
</protein>
<accession>A0A6A4H017</accession>
<evidence type="ECO:0000313" key="2">
    <source>
        <dbReference type="EMBL" id="KAE9391552.1"/>
    </source>
</evidence>
<organism evidence="2 3">
    <name type="scientific">Gymnopus androsaceus JB14</name>
    <dbReference type="NCBI Taxonomy" id="1447944"/>
    <lineage>
        <taxon>Eukaryota</taxon>
        <taxon>Fungi</taxon>
        <taxon>Dikarya</taxon>
        <taxon>Basidiomycota</taxon>
        <taxon>Agaricomycotina</taxon>
        <taxon>Agaricomycetes</taxon>
        <taxon>Agaricomycetidae</taxon>
        <taxon>Agaricales</taxon>
        <taxon>Marasmiineae</taxon>
        <taxon>Omphalotaceae</taxon>
        <taxon>Gymnopus</taxon>
    </lineage>
</organism>
<feature type="compositionally biased region" description="Basic residues" evidence="1">
    <location>
        <begin position="149"/>
        <end position="163"/>
    </location>
</feature>
<feature type="compositionally biased region" description="Acidic residues" evidence="1">
    <location>
        <begin position="125"/>
        <end position="134"/>
    </location>
</feature>
<dbReference type="OrthoDB" id="3365399at2759"/>
<dbReference type="EMBL" id="ML769620">
    <property type="protein sequence ID" value="KAE9391552.1"/>
    <property type="molecule type" value="Genomic_DNA"/>
</dbReference>
<feature type="compositionally biased region" description="Basic and acidic residues" evidence="1">
    <location>
        <begin position="52"/>
        <end position="76"/>
    </location>
</feature>